<dbReference type="RefSeq" id="WP_144588281.1">
    <property type="nucleotide sequence ID" value="NZ_VJWX01000117.1"/>
</dbReference>
<comment type="caution">
    <text evidence="4">The sequence shown here is derived from an EMBL/GenBank/DDBJ whole genome shotgun (WGS) entry which is preliminary data.</text>
</comment>
<reference evidence="4 5" key="2">
    <citation type="submission" date="2019-08" db="EMBL/GenBank/DDBJ databases">
        <title>Amycolatopsis acidicola sp. nov., isolated from peat swamp forest soil.</title>
        <authorList>
            <person name="Srisuk N."/>
        </authorList>
    </citation>
    <scope>NUCLEOTIDE SEQUENCE [LARGE SCALE GENOMIC DNA]</scope>
    <source>
        <strain evidence="4 5">TBRC 6029</strain>
    </source>
</reference>
<evidence type="ECO:0000313" key="4">
    <source>
        <dbReference type="EMBL" id="TVT51706.1"/>
    </source>
</evidence>
<dbReference type="PANTHER" id="PTHR22674">
    <property type="entry name" value="NTPASE, KAP FAMILY P-LOOP DOMAIN-CONTAINING 1"/>
    <property type="match status" value="1"/>
</dbReference>
<dbReference type="SUPFAM" id="SSF52540">
    <property type="entry name" value="P-loop containing nucleoside triphosphate hydrolases"/>
    <property type="match status" value="1"/>
</dbReference>
<accession>A0A558CSH2</accession>
<keyword evidence="1" id="KW-0597">Phosphoprotein</keyword>
<name>A0A558CSH2_9PSEU</name>
<dbReference type="InterPro" id="IPR052754">
    <property type="entry name" value="NTPase_KAP_P-loop"/>
</dbReference>
<dbReference type="EMBL" id="VJWX01000117">
    <property type="protein sequence ID" value="TVT51706.1"/>
    <property type="molecule type" value="Genomic_DNA"/>
</dbReference>
<dbReference type="Proteomes" id="UP000320011">
    <property type="component" value="Unassembled WGS sequence"/>
</dbReference>
<keyword evidence="5" id="KW-1185">Reference proteome</keyword>
<sequence length="621" mass="68598">MSGPAIDPAGFPSGPAGRRFAVLNDSPVGEGGNEDLLEATATAHNLADLILASRDTAPFTLAIDAGWGMGKSSLLRQLAKVFEADPAVSTVWFNAWTSEKASAVEGLIKSVLLSFDRNVIRRSVRGVLRRTHVVGALRATALVTSSFLGLRQVVDAVWAALAVDAKSRNEIRDVVRSMAEAWLAKGGSATGRRLLVVFIDDLDRCSDERIVEVCEAIKLYLDVPGLVFVLACDQAVLWQAVGRSTGNETVTAGLRYLEKIIQINYPIPPPSSSLTRRLVDGYVVRSGTAHLFDDAMKKMLIERTGRNPRRIKRVINSFVLEHHLNRAWDELGAGNLVKIILLQHFYPQFYGMLLSFETADPVLRFLDYHAFRQVVKQGGERDFAAWQRLFTESGLKPPDQDASLSELGARMAELEQELPVIFPELATDKEFVSLVHSLPDSTGQWRRLLRKPLLADGLGQPGVALPQGEPDALAGMRVLWIDDHPEEKDWLADQIISRGAQVERVTDMRAAVAALAGLQPTVVISDVRRGRNQQAGFEGLEYLQEHKLYDGPVYFYVGQVTPARISRARELGADGLTSDPPQLLAWLFQLASGTPQQDRQDADYRPLRRRNRFVPSQTKGS</sequence>
<evidence type="ECO:0000259" key="3">
    <source>
        <dbReference type="PROSITE" id="PS50110"/>
    </source>
</evidence>
<dbReference type="Gene3D" id="3.40.50.2300">
    <property type="match status" value="1"/>
</dbReference>
<dbReference type="GO" id="GO:0000160">
    <property type="term" value="P:phosphorelay signal transduction system"/>
    <property type="evidence" value="ECO:0007669"/>
    <property type="project" value="InterPro"/>
</dbReference>
<dbReference type="InterPro" id="IPR001789">
    <property type="entry name" value="Sig_transdc_resp-reg_receiver"/>
</dbReference>
<dbReference type="PROSITE" id="PS50110">
    <property type="entry name" value="RESPONSE_REGULATORY"/>
    <property type="match status" value="1"/>
</dbReference>
<gene>
    <name evidence="4" type="ORF">FNH05_14200</name>
</gene>
<dbReference type="SUPFAM" id="SSF52172">
    <property type="entry name" value="CheY-like"/>
    <property type="match status" value="1"/>
</dbReference>
<dbReference type="InterPro" id="IPR027417">
    <property type="entry name" value="P-loop_NTPase"/>
</dbReference>
<evidence type="ECO:0000256" key="1">
    <source>
        <dbReference type="PROSITE-ProRule" id="PRU00169"/>
    </source>
</evidence>
<dbReference type="PANTHER" id="PTHR22674:SF6">
    <property type="entry name" value="NTPASE KAP FAMILY P-LOOP DOMAIN-CONTAINING PROTEIN 1"/>
    <property type="match status" value="1"/>
</dbReference>
<proteinExistence type="predicted"/>
<feature type="modified residue" description="4-aspartylphosphate" evidence="1">
    <location>
        <position position="526"/>
    </location>
</feature>
<dbReference type="OrthoDB" id="88903at2"/>
<protein>
    <submittedName>
        <fullName evidence="4">Response regulator</fullName>
    </submittedName>
</protein>
<dbReference type="AlphaFoldDB" id="A0A558CSH2"/>
<dbReference type="Pfam" id="PF07693">
    <property type="entry name" value="KAP_NTPase"/>
    <property type="match status" value="1"/>
</dbReference>
<organism evidence="4 5">
    <name type="scientific">Amycolatopsis rhizosphaerae</name>
    <dbReference type="NCBI Taxonomy" id="2053003"/>
    <lineage>
        <taxon>Bacteria</taxon>
        <taxon>Bacillati</taxon>
        <taxon>Actinomycetota</taxon>
        <taxon>Actinomycetes</taxon>
        <taxon>Pseudonocardiales</taxon>
        <taxon>Pseudonocardiaceae</taxon>
        <taxon>Amycolatopsis</taxon>
    </lineage>
</organism>
<reference evidence="4 5" key="1">
    <citation type="submission" date="2019-07" db="EMBL/GenBank/DDBJ databases">
        <authorList>
            <person name="Duangmal K."/>
            <person name="Teo W.F.A."/>
        </authorList>
    </citation>
    <scope>NUCLEOTIDE SEQUENCE [LARGE SCALE GENOMIC DNA]</scope>
    <source>
        <strain evidence="4 5">TBRC 6029</strain>
    </source>
</reference>
<dbReference type="CDD" id="cd00156">
    <property type="entry name" value="REC"/>
    <property type="match status" value="1"/>
</dbReference>
<evidence type="ECO:0000256" key="2">
    <source>
        <dbReference type="SAM" id="MobiDB-lite"/>
    </source>
</evidence>
<dbReference type="InterPro" id="IPR011006">
    <property type="entry name" value="CheY-like_superfamily"/>
</dbReference>
<evidence type="ECO:0000313" key="5">
    <source>
        <dbReference type="Proteomes" id="UP000320011"/>
    </source>
</evidence>
<feature type="region of interest" description="Disordered" evidence="2">
    <location>
        <begin position="594"/>
        <end position="621"/>
    </location>
</feature>
<feature type="domain" description="Response regulatory" evidence="3">
    <location>
        <begin position="477"/>
        <end position="594"/>
    </location>
</feature>
<dbReference type="InterPro" id="IPR011646">
    <property type="entry name" value="KAP_P-loop"/>
</dbReference>